<evidence type="ECO:0000256" key="2">
    <source>
        <dbReference type="ARBA" id="ARBA00022777"/>
    </source>
</evidence>
<accession>A0A3B1AM94</accession>
<dbReference type="AlphaFoldDB" id="A0A3B1AM94"/>
<dbReference type="Gene3D" id="3.40.367.20">
    <property type="match status" value="1"/>
</dbReference>
<evidence type="ECO:0000313" key="3">
    <source>
        <dbReference type="EMBL" id="VAX00568.1"/>
    </source>
</evidence>
<dbReference type="NCBIfam" id="TIGR00749">
    <property type="entry name" value="glk"/>
    <property type="match status" value="1"/>
</dbReference>
<evidence type="ECO:0000256" key="1">
    <source>
        <dbReference type="ARBA" id="ARBA00022679"/>
    </source>
</evidence>
<gene>
    <name evidence="3" type="ORF">MNBD_GAMMA19-1902</name>
</gene>
<dbReference type="CDD" id="cd24008">
    <property type="entry name" value="ASKHA_NBD_GLK"/>
    <property type="match status" value="1"/>
</dbReference>
<dbReference type="GO" id="GO:0005524">
    <property type="term" value="F:ATP binding"/>
    <property type="evidence" value="ECO:0007669"/>
    <property type="project" value="InterPro"/>
</dbReference>
<name>A0A3B1AM94_9ZZZZ</name>
<dbReference type="NCBIfam" id="NF001415">
    <property type="entry name" value="PRK00292.1-2"/>
    <property type="match status" value="1"/>
</dbReference>
<protein>
    <submittedName>
        <fullName evidence="3">Glucokinase</fullName>
        <ecNumber evidence="3">2.7.1.2</ecNumber>
    </submittedName>
</protein>
<dbReference type="EC" id="2.7.1.2" evidence="3"/>
<dbReference type="PANTHER" id="PTHR47363">
    <property type="entry name" value="GLUCOKINASE"/>
    <property type="match status" value="1"/>
</dbReference>
<dbReference type="SUPFAM" id="SSF53067">
    <property type="entry name" value="Actin-like ATPase domain"/>
    <property type="match status" value="1"/>
</dbReference>
<dbReference type="GO" id="GO:0004340">
    <property type="term" value="F:glucokinase activity"/>
    <property type="evidence" value="ECO:0007669"/>
    <property type="project" value="UniProtKB-EC"/>
</dbReference>
<dbReference type="InterPro" id="IPR003836">
    <property type="entry name" value="Glucokinase"/>
</dbReference>
<dbReference type="Gene3D" id="3.30.420.40">
    <property type="match status" value="1"/>
</dbReference>
<reference evidence="3" key="1">
    <citation type="submission" date="2018-06" db="EMBL/GenBank/DDBJ databases">
        <authorList>
            <person name="Zhirakovskaya E."/>
        </authorList>
    </citation>
    <scope>NUCLEOTIDE SEQUENCE</scope>
</reference>
<keyword evidence="2 3" id="KW-0418">Kinase</keyword>
<dbReference type="EMBL" id="UOFV01000217">
    <property type="protein sequence ID" value="VAX00568.1"/>
    <property type="molecule type" value="Genomic_DNA"/>
</dbReference>
<dbReference type="Pfam" id="PF02685">
    <property type="entry name" value="Glucokinase"/>
    <property type="match status" value="1"/>
</dbReference>
<proteinExistence type="inferred from homology"/>
<dbReference type="InterPro" id="IPR043129">
    <property type="entry name" value="ATPase_NBD"/>
</dbReference>
<keyword evidence="1 3" id="KW-0808">Transferase</keyword>
<dbReference type="PANTHER" id="PTHR47363:SF1">
    <property type="entry name" value="GLUCOKINASE"/>
    <property type="match status" value="1"/>
</dbReference>
<organism evidence="3">
    <name type="scientific">hydrothermal vent metagenome</name>
    <dbReference type="NCBI Taxonomy" id="652676"/>
    <lineage>
        <taxon>unclassified sequences</taxon>
        <taxon>metagenomes</taxon>
        <taxon>ecological metagenomes</taxon>
    </lineage>
</organism>
<sequence>MIILAGDIGGTKTWLQIADYSPAHYAKHFATKDNFTVLFERRYVSAQYTCFDLLLQEFLQAAQQEKLPPVIQGCIGVAGPVANSLTGNDTAKVTNLPWKLDAQQLATRHQLRHLYLINDFQAIAFGLEMLAADETLLLQKGDVPMGETIAPRVVIGAGTGLGQALLVWCGEIDGGHYEVISSEGGHADFAPSGDEQRGLLSFLAKRQARVSVEDVLSGRGLVNIYNYLADKYPAEVSETLNAAMATGDAAAAVGKAGLSATDSLAGRALDLFVAVYGVQAGNFALTCLATGGVYIAGGIAAKIQDCFSHGTFLTAFQNKGPMQEMMKTIPVKLVLNPQVGLKGAALVASRQ</sequence>
<dbReference type="HAMAP" id="MF_00524">
    <property type="entry name" value="Glucokinase"/>
    <property type="match status" value="1"/>
</dbReference>
<dbReference type="GO" id="GO:0005536">
    <property type="term" value="F:D-glucose binding"/>
    <property type="evidence" value="ECO:0007669"/>
    <property type="project" value="InterPro"/>
</dbReference>
<dbReference type="GO" id="GO:0006096">
    <property type="term" value="P:glycolytic process"/>
    <property type="evidence" value="ECO:0007669"/>
    <property type="project" value="InterPro"/>
</dbReference>